<name>A0A7X3G2P7_9BURK</name>
<evidence type="ECO:0000313" key="3">
    <source>
        <dbReference type="Proteomes" id="UP000443353"/>
    </source>
</evidence>
<feature type="domain" description="BioF2-like acetyltransferase" evidence="1">
    <location>
        <begin position="185"/>
        <end position="298"/>
    </location>
</feature>
<dbReference type="Proteomes" id="UP000443353">
    <property type="component" value="Unassembled WGS sequence"/>
</dbReference>
<dbReference type="Pfam" id="PF13480">
    <property type="entry name" value="Acetyltransf_6"/>
    <property type="match status" value="1"/>
</dbReference>
<organism evidence="2 3">
    <name type="scientific">Massilia cellulosiltytica</name>
    <dbReference type="NCBI Taxonomy" id="2683234"/>
    <lineage>
        <taxon>Bacteria</taxon>
        <taxon>Pseudomonadati</taxon>
        <taxon>Pseudomonadota</taxon>
        <taxon>Betaproteobacteria</taxon>
        <taxon>Burkholderiales</taxon>
        <taxon>Oxalobacteraceae</taxon>
        <taxon>Telluria group</taxon>
        <taxon>Massilia</taxon>
    </lineage>
</organism>
<dbReference type="GO" id="GO:0016740">
    <property type="term" value="F:transferase activity"/>
    <property type="evidence" value="ECO:0007669"/>
    <property type="project" value="UniProtKB-KW"/>
</dbReference>
<comment type="caution">
    <text evidence="2">The sequence shown here is derived from an EMBL/GenBank/DDBJ whole genome shotgun (WGS) entry which is preliminary data.</text>
</comment>
<protein>
    <submittedName>
        <fullName evidence="2">GNAT family N-acetyltransferase</fullName>
    </submittedName>
</protein>
<proteinExistence type="predicted"/>
<dbReference type="EMBL" id="WSES01000007">
    <property type="protein sequence ID" value="MVW62595.1"/>
    <property type="molecule type" value="Genomic_DNA"/>
</dbReference>
<dbReference type="RefSeq" id="WP_082579169.1">
    <property type="nucleotide sequence ID" value="NZ_WSES01000007.1"/>
</dbReference>
<dbReference type="Gene3D" id="3.40.630.30">
    <property type="match status" value="1"/>
</dbReference>
<dbReference type="InterPro" id="IPR016181">
    <property type="entry name" value="Acyl_CoA_acyltransferase"/>
</dbReference>
<keyword evidence="2" id="KW-0808">Transferase</keyword>
<dbReference type="InterPro" id="IPR038740">
    <property type="entry name" value="BioF2-like_GNAT_dom"/>
</dbReference>
<reference evidence="2 3" key="1">
    <citation type="submission" date="2019-12" db="EMBL/GenBank/DDBJ databases">
        <authorList>
            <person name="Li C."/>
            <person name="Zhao J."/>
        </authorList>
    </citation>
    <scope>NUCLEOTIDE SEQUENCE [LARGE SCALE GENOMIC DNA]</scope>
    <source>
        <strain evidence="2 3">NEAU-DD11</strain>
    </source>
</reference>
<evidence type="ECO:0000259" key="1">
    <source>
        <dbReference type="Pfam" id="PF13480"/>
    </source>
</evidence>
<dbReference type="SUPFAM" id="SSF55729">
    <property type="entry name" value="Acyl-CoA N-acyltransferases (Nat)"/>
    <property type="match status" value="1"/>
</dbReference>
<evidence type="ECO:0000313" key="2">
    <source>
        <dbReference type="EMBL" id="MVW62595.1"/>
    </source>
</evidence>
<dbReference type="AlphaFoldDB" id="A0A7X3G2P7"/>
<accession>A0A7X3G2P7</accession>
<gene>
    <name evidence="2" type="ORF">GPY61_21930</name>
</gene>
<sequence length="354" mass="40155">MDAVIQELNGTEGENTEHRSATLLNKAEYRNLCAAEPSIPIFSNAWWLDAVAGPDGWDVALAKANGRIVGAMPFCMTRRYGMKVIQQPPLTPVLGPWIRGDQGTPTTRLSNQQKIMQSLIEQLPWFDHFSQAWNKDLSNWLPFYWNGFSQSTEYTYVIPGLDDLDGVWSRFDPTRRKHCRTAVERHNLRVRDDLPLGAFLALHRMTIESRGVAQAFTDDCLRRLDAACVEHKRRKLHIVVDEAGRHCAATYTVWDNNCAYALLKGSDPDMHHTQAPSVCQWEAIKFSATVAPKYDFLGNMNPSIEPYVRSFGTEQTPVFTITKTPSRLLRLRRGLLSALAGGHQERLIHRKPAR</sequence>
<keyword evidence="3" id="KW-1185">Reference proteome</keyword>